<feature type="repeat" description="ANK" evidence="1">
    <location>
        <begin position="46"/>
        <end position="78"/>
    </location>
</feature>
<dbReference type="Proteomes" id="UP000834106">
    <property type="component" value="Chromosome 2"/>
</dbReference>
<dbReference type="InterPro" id="IPR002110">
    <property type="entry name" value="Ankyrin_rpt"/>
</dbReference>
<evidence type="ECO:0000256" key="1">
    <source>
        <dbReference type="PROSITE-ProRule" id="PRU00023"/>
    </source>
</evidence>
<name>A0AAD2DLQ9_9LAMI</name>
<dbReference type="InterPro" id="IPR036770">
    <property type="entry name" value="Ankyrin_rpt-contain_sf"/>
</dbReference>
<protein>
    <submittedName>
        <fullName evidence="2">Uncharacterized protein</fullName>
    </submittedName>
</protein>
<dbReference type="Gene3D" id="1.25.40.20">
    <property type="entry name" value="Ankyrin repeat-containing domain"/>
    <property type="match status" value="1"/>
</dbReference>
<dbReference type="PANTHER" id="PTHR12447">
    <property type="entry name" value="ANKYRIN REPEAT DOMAIN-CONTAINING PROTEIN 13"/>
    <property type="match status" value="1"/>
</dbReference>
<dbReference type="PROSITE" id="PS50088">
    <property type="entry name" value="ANK_REPEAT"/>
    <property type="match status" value="1"/>
</dbReference>
<sequence>MALRRIIASLPWLCDPAEIHTESVSLADEAKADAISAVIDQRDVPNWDIPLHLAVKFGDDTVTEMLMLAGADWSLQNEQSSFGLLCMVLHKDKEVMKALDGAGAPVIEANVQQEVRNLVIY</sequence>
<accession>A0AAD2DLQ9</accession>
<organism evidence="2 3">
    <name type="scientific">Fraxinus pennsylvanica</name>
    <dbReference type="NCBI Taxonomy" id="56036"/>
    <lineage>
        <taxon>Eukaryota</taxon>
        <taxon>Viridiplantae</taxon>
        <taxon>Streptophyta</taxon>
        <taxon>Embryophyta</taxon>
        <taxon>Tracheophyta</taxon>
        <taxon>Spermatophyta</taxon>
        <taxon>Magnoliopsida</taxon>
        <taxon>eudicotyledons</taxon>
        <taxon>Gunneridae</taxon>
        <taxon>Pentapetalae</taxon>
        <taxon>asterids</taxon>
        <taxon>lamiids</taxon>
        <taxon>Lamiales</taxon>
        <taxon>Oleaceae</taxon>
        <taxon>Oleeae</taxon>
        <taxon>Fraxinus</taxon>
    </lineage>
</organism>
<keyword evidence="1" id="KW-0040">ANK repeat</keyword>
<gene>
    <name evidence="2" type="ORF">FPE_LOCUS4208</name>
</gene>
<dbReference type="EMBL" id="OU503037">
    <property type="protein sequence ID" value="CAI9756778.1"/>
    <property type="molecule type" value="Genomic_DNA"/>
</dbReference>
<dbReference type="PROSITE" id="PS50297">
    <property type="entry name" value="ANK_REP_REGION"/>
    <property type="match status" value="1"/>
</dbReference>
<dbReference type="GO" id="GO:0005737">
    <property type="term" value="C:cytoplasm"/>
    <property type="evidence" value="ECO:0007669"/>
    <property type="project" value="TreeGrafter"/>
</dbReference>
<evidence type="ECO:0000313" key="2">
    <source>
        <dbReference type="EMBL" id="CAI9756778.1"/>
    </source>
</evidence>
<proteinExistence type="predicted"/>
<dbReference type="AlphaFoldDB" id="A0AAD2DLQ9"/>
<reference evidence="2" key="1">
    <citation type="submission" date="2023-05" db="EMBL/GenBank/DDBJ databases">
        <authorList>
            <person name="Huff M."/>
        </authorList>
    </citation>
    <scope>NUCLEOTIDE SEQUENCE</scope>
</reference>
<keyword evidence="3" id="KW-1185">Reference proteome</keyword>
<dbReference type="InterPro" id="IPR021832">
    <property type="entry name" value="ANKRD13"/>
</dbReference>
<dbReference type="PANTHER" id="PTHR12447:SF35">
    <property type="entry name" value="ANKYRIN REPEAT FAMILY PROTEIN"/>
    <property type="match status" value="1"/>
</dbReference>
<dbReference type="SUPFAM" id="SSF48403">
    <property type="entry name" value="Ankyrin repeat"/>
    <property type="match status" value="1"/>
</dbReference>
<evidence type="ECO:0000313" key="3">
    <source>
        <dbReference type="Proteomes" id="UP000834106"/>
    </source>
</evidence>